<reference evidence="3" key="1">
    <citation type="journal article" date="2019" name="Int. J. Syst. Evol. Microbiol.">
        <title>The Global Catalogue of Microorganisms (GCM) 10K type strain sequencing project: providing services to taxonomists for standard genome sequencing and annotation.</title>
        <authorList>
            <consortium name="The Broad Institute Genomics Platform"/>
            <consortium name="The Broad Institute Genome Sequencing Center for Infectious Disease"/>
            <person name="Wu L."/>
            <person name="Ma J."/>
        </authorList>
    </citation>
    <scope>NUCLEOTIDE SEQUENCE [LARGE SCALE GENOMIC DNA]</scope>
    <source>
        <strain evidence="3">CCUG 60214</strain>
    </source>
</reference>
<accession>A0ABW3QKS4</accession>
<name>A0ABW3QKS4_9PSEU</name>
<dbReference type="Proteomes" id="UP001597168">
    <property type="component" value="Unassembled WGS sequence"/>
</dbReference>
<feature type="domain" description="STAS" evidence="1">
    <location>
        <begin position="20"/>
        <end position="98"/>
    </location>
</feature>
<evidence type="ECO:0000259" key="1">
    <source>
        <dbReference type="PROSITE" id="PS50801"/>
    </source>
</evidence>
<gene>
    <name evidence="2" type="ORF">ACFQ3T_02900</name>
</gene>
<dbReference type="Pfam" id="PF13466">
    <property type="entry name" value="STAS_2"/>
    <property type="match status" value="1"/>
</dbReference>
<dbReference type="SUPFAM" id="SSF52091">
    <property type="entry name" value="SpoIIaa-like"/>
    <property type="match status" value="1"/>
</dbReference>
<proteinExistence type="predicted"/>
<organism evidence="2 3">
    <name type="scientific">Saccharothrix hoggarensis</name>
    <dbReference type="NCBI Taxonomy" id="913853"/>
    <lineage>
        <taxon>Bacteria</taxon>
        <taxon>Bacillati</taxon>
        <taxon>Actinomycetota</taxon>
        <taxon>Actinomycetes</taxon>
        <taxon>Pseudonocardiales</taxon>
        <taxon>Pseudonocardiaceae</taxon>
        <taxon>Saccharothrix</taxon>
    </lineage>
</organism>
<evidence type="ECO:0000313" key="2">
    <source>
        <dbReference type="EMBL" id="MFD1146065.1"/>
    </source>
</evidence>
<dbReference type="RefSeq" id="WP_380719429.1">
    <property type="nucleotide sequence ID" value="NZ_JBHTLK010000006.1"/>
</dbReference>
<dbReference type="InterPro" id="IPR002645">
    <property type="entry name" value="STAS_dom"/>
</dbReference>
<dbReference type="Gene3D" id="3.30.750.24">
    <property type="entry name" value="STAS domain"/>
    <property type="match status" value="1"/>
</dbReference>
<dbReference type="PROSITE" id="PS50801">
    <property type="entry name" value="STAS"/>
    <property type="match status" value="1"/>
</dbReference>
<dbReference type="InterPro" id="IPR036513">
    <property type="entry name" value="STAS_dom_sf"/>
</dbReference>
<evidence type="ECO:0000313" key="3">
    <source>
        <dbReference type="Proteomes" id="UP001597168"/>
    </source>
</evidence>
<dbReference type="InterPro" id="IPR058548">
    <property type="entry name" value="MlaB-like_STAS"/>
</dbReference>
<keyword evidence="3" id="KW-1185">Reference proteome</keyword>
<sequence>MNPQPLNCTLAIVDAHTARIALSGDIVYDNGDRLLDVVDELFARHGVRTVRLDCGGVGFCDSYGLSTLLAAHRRVTAAGARLVLDNRRPALDRLMRRTRTFHHLTGAVERQREEADS</sequence>
<dbReference type="CDD" id="cd07043">
    <property type="entry name" value="STAS_anti-anti-sigma_factors"/>
    <property type="match status" value="1"/>
</dbReference>
<dbReference type="EMBL" id="JBHTLK010000006">
    <property type="protein sequence ID" value="MFD1146065.1"/>
    <property type="molecule type" value="Genomic_DNA"/>
</dbReference>
<comment type="caution">
    <text evidence="2">The sequence shown here is derived from an EMBL/GenBank/DDBJ whole genome shotgun (WGS) entry which is preliminary data.</text>
</comment>
<protein>
    <submittedName>
        <fullName evidence="2">STAS domain-containing protein</fullName>
    </submittedName>
</protein>